<dbReference type="SUPFAM" id="SSF47090">
    <property type="entry name" value="PGBD-like"/>
    <property type="match status" value="1"/>
</dbReference>
<dbReference type="Gene3D" id="3.90.70.10">
    <property type="entry name" value="Cysteine proteinases"/>
    <property type="match status" value="1"/>
</dbReference>
<dbReference type="EMBL" id="JBHMDO010000034">
    <property type="protein sequence ID" value="MFB9328616.1"/>
    <property type="molecule type" value="Genomic_DNA"/>
</dbReference>
<name>A0ABV5KVJ9_9BACL</name>
<dbReference type="InterPro" id="IPR002477">
    <property type="entry name" value="Peptidoglycan-bd-like"/>
</dbReference>
<dbReference type="RefSeq" id="WP_377498098.1">
    <property type="nucleotide sequence ID" value="NZ_JBHMDO010000034.1"/>
</dbReference>
<accession>A0ABV5KVJ9</accession>
<keyword evidence="4" id="KW-1185">Reference proteome</keyword>
<dbReference type="Proteomes" id="UP001589747">
    <property type="component" value="Unassembled WGS sequence"/>
</dbReference>
<dbReference type="Gene3D" id="1.10.101.10">
    <property type="entry name" value="PGBD-like superfamily/PGBD"/>
    <property type="match status" value="1"/>
</dbReference>
<dbReference type="InterPro" id="IPR039564">
    <property type="entry name" value="Peptidase_C39-like"/>
</dbReference>
<protein>
    <submittedName>
        <fullName evidence="3">C39 family peptidase</fullName>
    </submittedName>
</protein>
<evidence type="ECO:0000313" key="4">
    <source>
        <dbReference type="Proteomes" id="UP001589747"/>
    </source>
</evidence>
<dbReference type="Pfam" id="PF01471">
    <property type="entry name" value="PG_binding_1"/>
    <property type="match status" value="1"/>
</dbReference>
<dbReference type="InterPro" id="IPR036366">
    <property type="entry name" value="PGBDSf"/>
</dbReference>
<dbReference type="InterPro" id="IPR036365">
    <property type="entry name" value="PGBD-like_sf"/>
</dbReference>
<gene>
    <name evidence="3" type="ORF">ACFFSY_21995</name>
</gene>
<comment type="caution">
    <text evidence="3">The sequence shown here is derived from an EMBL/GenBank/DDBJ whole genome shotgun (WGS) entry which is preliminary data.</text>
</comment>
<evidence type="ECO:0000259" key="1">
    <source>
        <dbReference type="Pfam" id="PF01471"/>
    </source>
</evidence>
<evidence type="ECO:0000313" key="3">
    <source>
        <dbReference type="EMBL" id="MFB9328616.1"/>
    </source>
</evidence>
<proteinExistence type="predicted"/>
<feature type="domain" description="Peptidoglycan binding-like" evidence="1">
    <location>
        <begin position="21"/>
        <end position="84"/>
    </location>
</feature>
<feature type="domain" description="Peptidase C39-like" evidence="2">
    <location>
        <begin position="111"/>
        <end position="251"/>
    </location>
</feature>
<evidence type="ECO:0000259" key="2">
    <source>
        <dbReference type="Pfam" id="PF13529"/>
    </source>
</evidence>
<organism evidence="3 4">
    <name type="scientific">Paenibacillus aurantiacus</name>
    <dbReference type="NCBI Taxonomy" id="1936118"/>
    <lineage>
        <taxon>Bacteria</taxon>
        <taxon>Bacillati</taxon>
        <taxon>Bacillota</taxon>
        <taxon>Bacilli</taxon>
        <taxon>Bacillales</taxon>
        <taxon>Paenibacillaceae</taxon>
        <taxon>Paenibacillus</taxon>
    </lineage>
</organism>
<dbReference type="Pfam" id="PF13529">
    <property type="entry name" value="Peptidase_C39_2"/>
    <property type="match status" value="1"/>
</dbReference>
<sequence length="294" mass="32049">MSIAKIPPLDGVLSLMPTVSNPSVKLLQQRLIELGYHGESGKPLAADGKFGPNTLLAVNRFKLRNKLGNEGSAAGKIGPQSWAALFSDGAIPEEGYTPSPPAKPASLKLIYYSQEDARWRHMLYSNYGNAKQTIGTSGCGPTCFAMAVSTLVGKPLLPPDAARYAMEHGFRTRENGTSWDYFGHAASAFGLSCRQTASLDEVKQAISAVNTPTMVIASMRPGHFTQSGHYIVLHGMVGEASGVRFRIFDPNQDNKRYGTDDWVEEGVPDDGRVEAKEQLFRKEAGQYWILRPKS</sequence>
<reference evidence="3 4" key="1">
    <citation type="submission" date="2024-09" db="EMBL/GenBank/DDBJ databases">
        <authorList>
            <person name="Sun Q."/>
            <person name="Mori K."/>
        </authorList>
    </citation>
    <scope>NUCLEOTIDE SEQUENCE [LARGE SCALE GENOMIC DNA]</scope>
    <source>
        <strain evidence="3 4">TISTR 2452</strain>
    </source>
</reference>